<dbReference type="GO" id="GO:0016757">
    <property type="term" value="F:glycosyltransferase activity"/>
    <property type="evidence" value="ECO:0007669"/>
    <property type="project" value="UniProtKB-KW"/>
</dbReference>
<name>A0ABT1Y2M3_9FIRM</name>
<proteinExistence type="predicted"/>
<dbReference type="PANTHER" id="PTHR43685">
    <property type="entry name" value="GLYCOSYLTRANSFERASE"/>
    <property type="match status" value="1"/>
</dbReference>
<comment type="caution">
    <text evidence="4">The sequence shown here is derived from an EMBL/GenBank/DDBJ whole genome shotgun (WGS) entry which is preliminary data.</text>
</comment>
<keyword evidence="1 4" id="KW-0808">Transferase</keyword>
<dbReference type="Gene3D" id="3.90.550.10">
    <property type="entry name" value="Spore Coat Polysaccharide Biosynthesis Protein SpsA, Chain A"/>
    <property type="match status" value="1"/>
</dbReference>
<feature type="domain" description="Glycosyltransferase 2-like" evidence="2">
    <location>
        <begin position="7"/>
        <end position="127"/>
    </location>
</feature>
<evidence type="ECO:0000256" key="1">
    <source>
        <dbReference type="ARBA" id="ARBA00022679"/>
    </source>
</evidence>
<dbReference type="Pfam" id="PF02709">
    <property type="entry name" value="Glyco_transf_7C"/>
    <property type="match status" value="1"/>
</dbReference>
<dbReference type="Proteomes" id="UP001524944">
    <property type="component" value="Unassembled WGS sequence"/>
</dbReference>
<reference evidence="4 5" key="1">
    <citation type="submission" date="2022-08" db="EMBL/GenBank/DDBJ databases">
        <title>Proteogenomics of the novel Dehalobacterium formicoaceticum strain EZ94 highlights a key role of methyltransferases during anaerobic dichloromethane degradation.</title>
        <authorList>
            <person name="Wasmund K."/>
        </authorList>
    </citation>
    <scope>NUCLEOTIDE SEQUENCE [LARGE SCALE GENOMIC DNA]</scope>
    <source>
        <strain evidence="4 5">EZ94</strain>
    </source>
</reference>
<dbReference type="EMBL" id="JANPWE010000002">
    <property type="protein sequence ID" value="MCR6545120.1"/>
    <property type="molecule type" value="Genomic_DNA"/>
</dbReference>
<keyword evidence="5" id="KW-1185">Reference proteome</keyword>
<dbReference type="InterPro" id="IPR050834">
    <property type="entry name" value="Glycosyltransf_2"/>
</dbReference>
<dbReference type="Pfam" id="PF00535">
    <property type="entry name" value="Glycos_transf_2"/>
    <property type="match status" value="1"/>
</dbReference>
<evidence type="ECO:0000259" key="3">
    <source>
        <dbReference type="Pfam" id="PF02709"/>
    </source>
</evidence>
<organism evidence="4 5">
    <name type="scientific">Dehalobacterium formicoaceticum</name>
    <dbReference type="NCBI Taxonomy" id="51515"/>
    <lineage>
        <taxon>Bacteria</taxon>
        <taxon>Bacillati</taxon>
        <taxon>Bacillota</taxon>
        <taxon>Clostridia</taxon>
        <taxon>Eubacteriales</taxon>
        <taxon>Peptococcaceae</taxon>
        <taxon>Dehalobacterium</taxon>
    </lineage>
</organism>
<gene>
    <name evidence="4" type="ORF">NVS47_06255</name>
</gene>
<dbReference type="PANTHER" id="PTHR43685:SF2">
    <property type="entry name" value="GLYCOSYLTRANSFERASE 2-LIKE DOMAIN-CONTAINING PROTEIN"/>
    <property type="match status" value="1"/>
</dbReference>
<accession>A0ABT1Y2M3</accession>
<dbReference type="SUPFAM" id="SSF53448">
    <property type="entry name" value="Nucleotide-diphospho-sugar transferases"/>
    <property type="match status" value="1"/>
</dbReference>
<dbReference type="RefSeq" id="WP_089608788.1">
    <property type="nucleotide sequence ID" value="NZ_CP022121.1"/>
</dbReference>
<sequence length="292" mass="33151">MAPPEISIIIPCRNEGKNITHTIKSMISNETFLAFEIIVVDDGSTDHCCRTLISDFPNQKITLLNSHGKGACYARNIGALHARGKYLLFCDAHIFVQPYWLEELLVCFDEPGIGIVAPGISSYHNSDAVGFGFTLTDSFGVEWLPAPIQTAPALIAPGACAMIPQKVFREAGGFDQGLRVWGHEDVELSLRYWLLGYQVLVTPEVTIQHIFREKHPYAIAMENIYYNYLRIALCHLNPQRIKKLLQLIITFPQAEEIFADIMLSDAWLQRQNNFSKRLFDDDWLFHKFSVSF</sequence>
<dbReference type="InterPro" id="IPR001173">
    <property type="entry name" value="Glyco_trans_2-like"/>
</dbReference>
<keyword evidence="4" id="KW-0328">Glycosyltransferase</keyword>
<evidence type="ECO:0000313" key="5">
    <source>
        <dbReference type="Proteomes" id="UP001524944"/>
    </source>
</evidence>
<dbReference type="EC" id="2.4.-.-" evidence="4"/>
<feature type="domain" description="Galactosyltransferase C-terminal" evidence="3">
    <location>
        <begin position="159"/>
        <end position="215"/>
    </location>
</feature>
<evidence type="ECO:0000259" key="2">
    <source>
        <dbReference type="Pfam" id="PF00535"/>
    </source>
</evidence>
<protein>
    <submittedName>
        <fullName evidence="4">Glycosyltransferase</fullName>
        <ecNumber evidence="4">2.4.-.-</ecNumber>
    </submittedName>
</protein>
<dbReference type="InterPro" id="IPR027791">
    <property type="entry name" value="Galactosyl_T_C"/>
</dbReference>
<dbReference type="InterPro" id="IPR029044">
    <property type="entry name" value="Nucleotide-diphossugar_trans"/>
</dbReference>
<evidence type="ECO:0000313" key="4">
    <source>
        <dbReference type="EMBL" id="MCR6545120.1"/>
    </source>
</evidence>